<dbReference type="SUPFAM" id="SSF161098">
    <property type="entry name" value="MetI-like"/>
    <property type="match status" value="1"/>
</dbReference>
<evidence type="ECO:0000256" key="3">
    <source>
        <dbReference type="ARBA" id="ARBA00022475"/>
    </source>
</evidence>
<name>A0A2U8E0P2_9BACT</name>
<evidence type="ECO:0000313" key="10">
    <source>
        <dbReference type="Proteomes" id="UP000244896"/>
    </source>
</evidence>
<gene>
    <name evidence="9" type="ORF">CKA38_01730</name>
</gene>
<dbReference type="InterPro" id="IPR035906">
    <property type="entry name" value="MetI-like_sf"/>
</dbReference>
<keyword evidence="2 7" id="KW-0813">Transport</keyword>
<dbReference type="PANTHER" id="PTHR43744">
    <property type="entry name" value="ABC TRANSPORTER PERMEASE PROTEIN MG189-RELATED-RELATED"/>
    <property type="match status" value="1"/>
</dbReference>
<dbReference type="GO" id="GO:0005886">
    <property type="term" value="C:plasma membrane"/>
    <property type="evidence" value="ECO:0007669"/>
    <property type="project" value="UniProtKB-SubCell"/>
</dbReference>
<organism evidence="9 10">
    <name type="scientific">Ereboglobus luteus</name>
    <dbReference type="NCBI Taxonomy" id="1796921"/>
    <lineage>
        <taxon>Bacteria</taxon>
        <taxon>Pseudomonadati</taxon>
        <taxon>Verrucomicrobiota</taxon>
        <taxon>Opitutia</taxon>
        <taxon>Opitutales</taxon>
        <taxon>Opitutaceae</taxon>
        <taxon>Ereboglobus</taxon>
    </lineage>
</organism>
<dbReference type="PANTHER" id="PTHR43744:SF12">
    <property type="entry name" value="ABC TRANSPORTER PERMEASE PROTEIN MG189-RELATED"/>
    <property type="match status" value="1"/>
</dbReference>
<proteinExistence type="inferred from homology"/>
<feature type="transmembrane region" description="Helical" evidence="7">
    <location>
        <begin position="191"/>
        <end position="214"/>
    </location>
</feature>
<evidence type="ECO:0000256" key="4">
    <source>
        <dbReference type="ARBA" id="ARBA00022692"/>
    </source>
</evidence>
<dbReference type="EMBL" id="CP023004">
    <property type="protein sequence ID" value="AWI08152.1"/>
    <property type="molecule type" value="Genomic_DNA"/>
</dbReference>
<accession>A0A2U8E0P2</accession>
<feature type="transmembrane region" description="Helical" evidence="7">
    <location>
        <begin position="135"/>
        <end position="154"/>
    </location>
</feature>
<dbReference type="AlphaFoldDB" id="A0A2U8E0P2"/>
<evidence type="ECO:0000256" key="7">
    <source>
        <dbReference type="RuleBase" id="RU363032"/>
    </source>
</evidence>
<keyword evidence="10" id="KW-1185">Reference proteome</keyword>
<protein>
    <recommendedName>
        <fullName evidence="8">ABC transmembrane type-1 domain-containing protein</fullName>
    </recommendedName>
</protein>
<comment type="similarity">
    <text evidence="7">Belongs to the binding-protein-dependent transport system permease family.</text>
</comment>
<evidence type="ECO:0000313" key="9">
    <source>
        <dbReference type="EMBL" id="AWI08152.1"/>
    </source>
</evidence>
<feature type="domain" description="ABC transmembrane type-1" evidence="8">
    <location>
        <begin position="67"/>
        <end position="258"/>
    </location>
</feature>
<evidence type="ECO:0000256" key="1">
    <source>
        <dbReference type="ARBA" id="ARBA00004651"/>
    </source>
</evidence>
<feature type="transmembrane region" description="Helical" evidence="7">
    <location>
        <begin position="241"/>
        <end position="263"/>
    </location>
</feature>
<dbReference type="CDD" id="cd06261">
    <property type="entry name" value="TM_PBP2"/>
    <property type="match status" value="1"/>
</dbReference>
<keyword evidence="6 7" id="KW-0472">Membrane</keyword>
<feature type="transmembrane region" description="Helical" evidence="7">
    <location>
        <begin position="12"/>
        <end position="30"/>
    </location>
</feature>
<keyword evidence="5 7" id="KW-1133">Transmembrane helix</keyword>
<feature type="transmembrane region" description="Helical" evidence="7">
    <location>
        <begin position="66"/>
        <end position="90"/>
    </location>
</feature>
<dbReference type="PROSITE" id="PS50928">
    <property type="entry name" value="ABC_TM1"/>
    <property type="match status" value="1"/>
</dbReference>
<dbReference type="Proteomes" id="UP000244896">
    <property type="component" value="Chromosome"/>
</dbReference>
<reference evidence="9 10" key="1">
    <citation type="journal article" date="2018" name="Syst. Appl. Microbiol.">
        <title>Ereboglobus luteus gen. nov. sp. nov. from cockroach guts, and new insights into the oxygen relationship of the genera Opitutus and Didymococcus (Verrucomicrobia: Opitutaceae).</title>
        <authorList>
            <person name="Tegtmeier D."/>
            <person name="Belitz A."/>
            <person name="Radek R."/>
            <person name="Heimerl T."/>
            <person name="Brune A."/>
        </authorList>
    </citation>
    <scope>NUCLEOTIDE SEQUENCE [LARGE SCALE GENOMIC DNA]</scope>
    <source>
        <strain evidence="9 10">Ho45</strain>
    </source>
</reference>
<keyword evidence="4 7" id="KW-0812">Transmembrane</keyword>
<dbReference type="OrthoDB" id="187395at2"/>
<evidence type="ECO:0000256" key="2">
    <source>
        <dbReference type="ARBA" id="ARBA00022448"/>
    </source>
</evidence>
<dbReference type="Gene3D" id="1.10.3720.10">
    <property type="entry name" value="MetI-like"/>
    <property type="match status" value="1"/>
</dbReference>
<feature type="transmembrane region" description="Helical" evidence="7">
    <location>
        <begin position="102"/>
        <end position="123"/>
    </location>
</feature>
<evidence type="ECO:0000259" key="8">
    <source>
        <dbReference type="PROSITE" id="PS50928"/>
    </source>
</evidence>
<dbReference type="GO" id="GO:0055085">
    <property type="term" value="P:transmembrane transport"/>
    <property type="evidence" value="ECO:0007669"/>
    <property type="project" value="InterPro"/>
</dbReference>
<comment type="subcellular location">
    <subcellularLocation>
        <location evidence="1 7">Cell membrane</location>
        <topology evidence="1 7">Multi-pass membrane protein</topology>
    </subcellularLocation>
</comment>
<keyword evidence="3" id="KW-1003">Cell membrane</keyword>
<evidence type="ECO:0000256" key="5">
    <source>
        <dbReference type="ARBA" id="ARBA00022989"/>
    </source>
</evidence>
<sequence length="273" mass="30681">MKTSRLSEYIKHALILLVLASALLPLYVMFSTAFKSNREFFQNPFGLPHELVMHNWSVGWATVKDLLATTLVVATFSVLLRLAFAVPASYFFAKTKLPGRDLLWFVFMALMMMPTVANLLPLYMLLRDLHMLNSIWTVSVVITAGAQVGVVFWLRGFVEDIPKDLFEAAEMDGASHFYQMTRIVLPLCRPILGTLAVTGFIGAWNEFMLPLIIITDPWKQMLSVGLMQLESLYVKEYGQLMAAYAIASLPLIVLFLFTMRLFVRGLTAGAVKG</sequence>
<evidence type="ECO:0000256" key="6">
    <source>
        <dbReference type="ARBA" id="ARBA00023136"/>
    </source>
</evidence>
<dbReference type="InterPro" id="IPR000515">
    <property type="entry name" value="MetI-like"/>
</dbReference>
<dbReference type="Pfam" id="PF00528">
    <property type="entry name" value="BPD_transp_1"/>
    <property type="match status" value="1"/>
</dbReference>
<dbReference type="KEGG" id="elut:CKA38_01730"/>
<dbReference type="RefSeq" id="WP_108823957.1">
    <property type="nucleotide sequence ID" value="NZ_CP023004.1"/>
</dbReference>